<evidence type="ECO:0000256" key="3">
    <source>
        <dbReference type="PROSITE-ProRule" id="PRU00339"/>
    </source>
</evidence>
<evidence type="ECO:0000256" key="1">
    <source>
        <dbReference type="ARBA" id="ARBA00022737"/>
    </source>
</evidence>
<sequence length="765" mass="85121">MSTKKTSNSLVEQVQAKLQQALSHHQHGQLAIAEALYLDILKTQPKQIDCLHLLGVIASQSMQHQKAVDLISQAIALSPNNPHFYSNRGLALKELNQLDAAIANYDRAIALSPDFAEAHSNRAVALTELNRLDEAVASNNRAIAINPQSAVVHYNQGVALFGLNQLEAALASYDRAIRIKPDYAEAYSSRGTTLKNLKQAEAAVASYDQAIAINPNDAETYACRAMAFTELNQADAAIASYNRAIELNPKHAVAYLNLGIIQEIQLKHAEAIANFDRAIAINPNFADAYANRGIALKECNQCAAAIASYDQAIAIKPDFAEVHSNRGIAFYALKQYDAAIASYDRAIALKPDFADAYSNRGVAYKELKLLESAAASFERAYTINPDYAAAYSNHGIIFHELKMLKEAIADYDCAISIDPNYAHAYSNRGVVYQELNQLEKAIFDYNRAITIDPNYTDAYLNKAFTLLLSGDFEQGWSLYEWRLKERETELRERYAPHPTWSGKESLKGKTIVLHSEQGFGDTIQFCRYVKLVAHLGAQVIVEVEKPLINLFSTLEGVDKIIVKGTELPSYDFHCPMMSLPLAFKTNSETIPSAPNYLSTDQAKIAYWTQKLGEKTTLRVGLVWSGNPDYKNDRSRSISLSTLLAQLSPDYQYVSLQKDIRDGDDAIIKSHKNFIHTGDEITDFSDTAALCELMDVIVSVDTSTAHLSGALGKPTWLLLPFNPDFRWLLNRDDSPWYPSVKLYRQKNAGDWNEVLETIKNDLTRLA</sequence>
<dbReference type="InterPro" id="IPR050498">
    <property type="entry name" value="Ycf3"/>
</dbReference>
<dbReference type="PANTHER" id="PTHR44858:SF1">
    <property type="entry name" value="UDP-N-ACETYLGLUCOSAMINE--PEPTIDE N-ACETYLGLUCOSAMINYLTRANSFERASE SPINDLY-RELATED"/>
    <property type="match status" value="1"/>
</dbReference>
<feature type="repeat" description="TPR" evidence="3">
    <location>
        <begin position="150"/>
        <end position="183"/>
    </location>
</feature>
<comment type="caution">
    <text evidence="4">The sequence shown here is derived from an EMBL/GenBank/DDBJ whole genome shotgun (WGS) entry which is preliminary data.</text>
</comment>
<dbReference type="SUPFAM" id="SSF53756">
    <property type="entry name" value="UDP-Glycosyltransferase/glycogen phosphorylase"/>
    <property type="match status" value="1"/>
</dbReference>
<evidence type="ECO:0000313" key="5">
    <source>
        <dbReference type="Proteomes" id="UP000237839"/>
    </source>
</evidence>
<dbReference type="GO" id="GO:0046813">
    <property type="term" value="P:receptor-mediated virion attachment to host cell"/>
    <property type="evidence" value="ECO:0007669"/>
    <property type="project" value="TreeGrafter"/>
</dbReference>
<protein>
    <submittedName>
        <fullName evidence="4">TPR repeat</fullName>
    </submittedName>
</protein>
<dbReference type="Proteomes" id="UP000237839">
    <property type="component" value="Unassembled WGS sequence"/>
</dbReference>
<keyword evidence="1" id="KW-0677">Repeat</keyword>
<feature type="repeat" description="TPR" evidence="3">
    <location>
        <begin position="218"/>
        <end position="251"/>
    </location>
</feature>
<organism evidence="4 5">
    <name type="scientific">Solimicrobium silvestre</name>
    <dbReference type="NCBI Taxonomy" id="2099400"/>
    <lineage>
        <taxon>Bacteria</taxon>
        <taxon>Pseudomonadati</taxon>
        <taxon>Pseudomonadota</taxon>
        <taxon>Betaproteobacteria</taxon>
        <taxon>Burkholderiales</taxon>
        <taxon>Oxalobacteraceae</taxon>
        <taxon>Solimicrobium</taxon>
    </lineage>
</organism>
<dbReference type="OrthoDB" id="9814129at2"/>
<dbReference type="SUPFAM" id="SSF48452">
    <property type="entry name" value="TPR-like"/>
    <property type="match status" value="2"/>
</dbReference>
<dbReference type="InterPro" id="IPR019734">
    <property type="entry name" value="TPR_rpt"/>
</dbReference>
<dbReference type="InterPro" id="IPR011990">
    <property type="entry name" value="TPR-like_helical_dom_sf"/>
</dbReference>
<gene>
    <name evidence="4" type="ORF">S2091_4630</name>
</gene>
<dbReference type="PROSITE" id="PS50293">
    <property type="entry name" value="TPR_REGION"/>
    <property type="match status" value="2"/>
</dbReference>
<evidence type="ECO:0000313" key="4">
    <source>
        <dbReference type="EMBL" id="PRC90680.1"/>
    </source>
</evidence>
<feature type="repeat" description="TPR" evidence="3">
    <location>
        <begin position="252"/>
        <end position="285"/>
    </location>
</feature>
<keyword evidence="5" id="KW-1185">Reference proteome</keyword>
<feature type="repeat" description="TPR" evidence="3">
    <location>
        <begin position="286"/>
        <end position="319"/>
    </location>
</feature>
<dbReference type="GO" id="GO:0009279">
    <property type="term" value="C:cell outer membrane"/>
    <property type="evidence" value="ECO:0007669"/>
    <property type="project" value="TreeGrafter"/>
</dbReference>
<evidence type="ECO:0000256" key="2">
    <source>
        <dbReference type="ARBA" id="ARBA00022803"/>
    </source>
</evidence>
<feature type="repeat" description="TPR" evidence="3">
    <location>
        <begin position="320"/>
        <end position="353"/>
    </location>
</feature>
<dbReference type="Gene3D" id="3.40.50.2000">
    <property type="entry name" value="Glycogen Phosphorylase B"/>
    <property type="match status" value="1"/>
</dbReference>
<reference evidence="4 5" key="1">
    <citation type="submission" date="2018-02" db="EMBL/GenBank/DDBJ databases">
        <title>Solimicrobium silvestre gen. nov., sp. nov., isolated from alpine forest soil.</title>
        <authorList>
            <person name="Margesin R."/>
            <person name="Albuquerque L."/>
            <person name="Zhang D.-C."/>
            <person name="Froufe H.J.C."/>
            <person name="Severino R."/>
            <person name="Roxo I."/>
            <person name="Egas C."/>
            <person name="Da Costa M.S."/>
        </authorList>
    </citation>
    <scope>NUCLEOTIDE SEQUENCE [LARGE SCALE GENOMIC DNA]</scope>
    <source>
        <strain evidence="4 5">S20-91</strain>
    </source>
</reference>
<feature type="repeat" description="TPR" evidence="3">
    <location>
        <begin position="48"/>
        <end position="81"/>
    </location>
</feature>
<dbReference type="SMART" id="SM00028">
    <property type="entry name" value="TPR"/>
    <property type="match status" value="14"/>
</dbReference>
<dbReference type="PROSITE" id="PS50005">
    <property type="entry name" value="TPR"/>
    <property type="match status" value="12"/>
</dbReference>
<dbReference type="Pfam" id="PF00515">
    <property type="entry name" value="TPR_1"/>
    <property type="match status" value="1"/>
</dbReference>
<name>A0A2S9GSJ8_9BURK</name>
<feature type="repeat" description="TPR" evidence="3">
    <location>
        <begin position="388"/>
        <end position="421"/>
    </location>
</feature>
<feature type="repeat" description="TPR" evidence="3">
    <location>
        <begin position="184"/>
        <end position="217"/>
    </location>
</feature>
<dbReference type="Pfam" id="PF13181">
    <property type="entry name" value="TPR_8"/>
    <property type="match status" value="1"/>
</dbReference>
<feature type="repeat" description="TPR" evidence="3">
    <location>
        <begin position="354"/>
        <end position="387"/>
    </location>
</feature>
<feature type="repeat" description="TPR" evidence="3">
    <location>
        <begin position="82"/>
        <end position="115"/>
    </location>
</feature>
<proteinExistence type="predicted"/>
<dbReference type="RefSeq" id="WP_105534348.1">
    <property type="nucleotide sequence ID" value="NZ_PUGF01000039.1"/>
</dbReference>
<keyword evidence="2 3" id="KW-0802">TPR repeat</keyword>
<accession>A0A2S9GSJ8</accession>
<feature type="repeat" description="TPR" evidence="3">
    <location>
        <begin position="116"/>
        <end position="149"/>
    </location>
</feature>
<dbReference type="Pfam" id="PF13432">
    <property type="entry name" value="TPR_16"/>
    <property type="match status" value="1"/>
</dbReference>
<dbReference type="Gene3D" id="1.25.40.10">
    <property type="entry name" value="Tetratricopeptide repeat domain"/>
    <property type="match status" value="8"/>
</dbReference>
<dbReference type="AlphaFoldDB" id="A0A2S9GSJ8"/>
<dbReference type="EMBL" id="PUGF01000039">
    <property type="protein sequence ID" value="PRC90680.1"/>
    <property type="molecule type" value="Genomic_DNA"/>
</dbReference>
<dbReference type="PANTHER" id="PTHR44858">
    <property type="entry name" value="TETRATRICOPEPTIDE REPEAT PROTEIN 6"/>
    <property type="match status" value="1"/>
</dbReference>
<dbReference type="Pfam" id="PF13414">
    <property type="entry name" value="TPR_11"/>
    <property type="match status" value="4"/>
</dbReference>
<feature type="repeat" description="TPR" evidence="3">
    <location>
        <begin position="422"/>
        <end position="455"/>
    </location>
</feature>